<proteinExistence type="inferred from homology"/>
<dbReference type="SUPFAM" id="SSF51161">
    <property type="entry name" value="Trimeric LpxA-like enzymes"/>
    <property type="match status" value="1"/>
</dbReference>
<feature type="domain" description="Nucleotidyl transferase" evidence="2">
    <location>
        <begin position="2"/>
        <end position="232"/>
    </location>
</feature>
<gene>
    <name evidence="4" type="ORF">IDH45_16195</name>
</gene>
<dbReference type="InterPro" id="IPR011004">
    <property type="entry name" value="Trimer_LpxA-like_sf"/>
</dbReference>
<evidence type="ECO:0000313" key="4">
    <source>
        <dbReference type="EMBL" id="MBD2863536.1"/>
    </source>
</evidence>
<dbReference type="InterPro" id="IPR050486">
    <property type="entry name" value="Mannose-1P_guanyltransferase"/>
</dbReference>
<evidence type="ECO:0000313" key="5">
    <source>
        <dbReference type="Proteomes" id="UP000639396"/>
    </source>
</evidence>
<dbReference type="GO" id="GO:0016740">
    <property type="term" value="F:transferase activity"/>
    <property type="evidence" value="ECO:0007669"/>
    <property type="project" value="UniProtKB-KW"/>
</dbReference>
<dbReference type="Pfam" id="PF02878">
    <property type="entry name" value="PGM_PMM_I"/>
    <property type="match status" value="1"/>
</dbReference>
<dbReference type="EMBL" id="JACXJA010000020">
    <property type="protein sequence ID" value="MBD2863536.1"/>
    <property type="molecule type" value="Genomic_DNA"/>
</dbReference>
<reference evidence="4" key="1">
    <citation type="submission" date="2020-09" db="EMBL/GenBank/DDBJ databases">
        <title>A novel bacterium of genus Paenibacillus, isolated from South China Sea.</title>
        <authorList>
            <person name="Huang H."/>
            <person name="Mo K."/>
            <person name="Hu Y."/>
        </authorList>
    </citation>
    <scope>NUCLEOTIDE SEQUENCE</scope>
    <source>
        <strain evidence="4">IB182363</strain>
    </source>
</reference>
<comment type="caution">
    <text evidence="4">The sequence shown here is derived from an EMBL/GenBank/DDBJ whole genome shotgun (WGS) entry which is preliminary data.</text>
</comment>
<keyword evidence="5" id="KW-1185">Reference proteome</keyword>
<dbReference type="PANTHER" id="PTHR22572">
    <property type="entry name" value="SUGAR-1-PHOSPHATE GUANYL TRANSFERASE"/>
    <property type="match status" value="1"/>
</dbReference>
<dbReference type="InterPro" id="IPR029044">
    <property type="entry name" value="Nucleotide-diphossugar_trans"/>
</dbReference>
<dbReference type="Proteomes" id="UP000639396">
    <property type="component" value="Unassembled WGS sequence"/>
</dbReference>
<evidence type="ECO:0000259" key="3">
    <source>
        <dbReference type="Pfam" id="PF02878"/>
    </source>
</evidence>
<comment type="similarity">
    <text evidence="1">Belongs to the phosphohexose mutase family.</text>
</comment>
<dbReference type="GO" id="GO:0005975">
    <property type="term" value="P:carbohydrate metabolic process"/>
    <property type="evidence" value="ECO:0007669"/>
    <property type="project" value="InterPro"/>
</dbReference>
<dbReference type="InterPro" id="IPR036900">
    <property type="entry name" value="A-D-PHexomutase_C_sf"/>
</dbReference>
<keyword evidence="4" id="KW-0808">Transferase</keyword>
<dbReference type="InterPro" id="IPR005835">
    <property type="entry name" value="NTP_transferase_dom"/>
</dbReference>
<dbReference type="Gene3D" id="3.30.310.50">
    <property type="entry name" value="Alpha-D-phosphohexomutase, C-terminal domain"/>
    <property type="match status" value="1"/>
</dbReference>
<name>A0A927H003_9BACL</name>
<dbReference type="Gene3D" id="2.160.10.10">
    <property type="entry name" value="Hexapeptide repeat proteins"/>
    <property type="match status" value="1"/>
</dbReference>
<dbReference type="InterPro" id="IPR016055">
    <property type="entry name" value="A-D-PHexomutase_a/b/a-I/II/III"/>
</dbReference>
<dbReference type="RefSeq" id="WP_190929163.1">
    <property type="nucleotide sequence ID" value="NZ_JACXJA010000020.1"/>
</dbReference>
<dbReference type="GO" id="GO:0016868">
    <property type="term" value="F:intramolecular phosphotransferase activity"/>
    <property type="evidence" value="ECO:0007669"/>
    <property type="project" value="InterPro"/>
</dbReference>
<dbReference type="InterPro" id="IPR005844">
    <property type="entry name" value="A-D-PHexomutase_a/b/a-I"/>
</dbReference>
<dbReference type="SUPFAM" id="SSF55957">
    <property type="entry name" value="Phosphoglucomutase, C-terminal domain"/>
    <property type="match status" value="1"/>
</dbReference>
<evidence type="ECO:0000256" key="1">
    <source>
        <dbReference type="ARBA" id="ARBA00010231"/>
    </source>
</evidence>
<feature type="domain" description="Alpha-D-phosphohexomutase alpha/beta/alpha" evidence="3">
    <location>
        <begin position="390"/>
        <end position="513"/>
    </location>
</feature>
<evidence type="ECO:0000259" key="2">
    <source>
        <dbReference type="Pfam" id="PF00483"/>
    </source>
</evidence>
<dbReference type="CDD" id="cd04181">
    <property type="entry name" value="NTP_transferase"/>
    <property type="match status" value="1"/>
</dbReference>
<dbReference type="Gene3D" id="3.90.550.10">
    <property type="entry name" value="Spore Coat Polysaccharide Biosynthesis Protein SpsA, Chain A"/>
    <property type="match status" value="1"/>
</dbReference>
<dbReference type="SUPFAM" id="SSF53738">
    <property type="entry name" value="Phosphoglucomutase, first 3 domains"/>
    <property type="match status" value="1"/>
</dbReference>
<organism evidence="4 5">
    <name type="scientific">Paenibacillus oceani</name>
    <dbReference type="NCBI Taxonomy" id="2772510"/>
    <lineage>
        <taxon>Bacteria</taxon>
        <taxon>Bacillati</taxon>
        <taxon>Bacillota</taxon>
        <taxon>Bacilli</taxon>
        <taxon>Bacillales</taxon>
        <taxon>Paenibacillaceae</taxon>
        <taxon>Paenibacillus</taxon>
    </lineage>
</organism>
<dbReference type="AlphaFoldDB" id="A0A927H003"/>
<dbReference type="SUPFAM" id="SSF53448">
    <property type="entry name" value="Nucleotide-diphospho-sugar transferases"/>
    <property type="match status" value="1"/>
</dbReference>
<dbReference type="Pfam" id="PF00483">
    <property type="entry name" value="NTP_transferase"/>
    <property type="match status" value="1"/>
</dbReference>
<sequence>MKAVIMAGGKGTRLRPLTCQLPKPMVPLLNRPCMEYIIELLKKHGITQIGVTMQFMPEVIRSYFGDGREYGVELFYFEEESPLGTAGSVKNASAFLDERFIVISGDALTDFDLSRAIEYHRRKEALATIVLTRVDHPLEYGVVMTDEDDKVIRFLEKPDWSEVFSDTVNTGIYVMEPEVLQWVEEGKEQDFSNDLFPLLMRRGEPLYGYAAEGYWSDIGNLTQYRQAQFDMLDRKVDVRIQAKEWKPGIFVGEQVALPPGSEKWEGPLYIGDGTVIEPDAAIGPYCVFGTGNRIARGCALRQAILWDSNYLSENNELSGATLCSRIRSYPETVIADGAVIGSHCTLGPKAQVLSRVKIWPRKRIREHAMLNSSVICGDDAVKPMFADGTVSGYANEEITPDFAVKFAGAYGASLAKGKRLAVSSSPDGFARLIRSVLVPALQAVGVDVIDAGDSCSSVARFGVHTLDVNGGIHVQCDNAGGRVVCRLECLDAAGLPIGKSAERKVDNAFAQEDYSRTEAASIAEVTAALSIVERYGKRIVAELGYASQMGLKLVVSVSDPVVRKLVGKISDAFRWEIAFVDPGPGDAGLKAAITERAADAGVIFEAGGQSFKLYDETGHPVSREHVNVLLYMSYFRCFRGRTIGVPLSAPSFLDSAASGFGNRIVRTKRSSRAVMEPSDGHPFHPVYDALFGLGLLARNVLHSRMSVSKLLQFLPAFSLHHTSIEVPWDEKGRLMRLLTEQAKNRRADLLDGIKVYDETGWVLLLPESDEPKFTLIAHGEREDKAMELAERYRQELIRHIQ</sequence>
<dbReference type="Gene3D" id="3.40.120.10">
    <property type="entry name" value="Alpha-D-Glucose-1,6-Bisphosphate, subunit A, domain 3"/>
    <property type="match status" value="1"/>
</dbReference>
<protein>
    <submittedName>
        <fullName evidence="4">NTP transferase domain-containing protein</fullName>
    </submittedName>
</protein>
<accession>A0A927H003</accession>